<evidence type="ECO:0000313" key="9">
    <source>
        <dbReference type="Proteomes" id="UP000261600"/>
    </source>
</evidence>
<comment type="subcellular location">
    <subcellularLocation>
        <location evidence="1">Membrane</location>
        <topology evidence="1">Single-pass membrane protein</topology>
    </subcellularLocation>
</comment>
<evidence type="ECO:0000256" key="3">
    <source>
        <dbReference type="ARBA" id="ARBA00022448"/>
    </source>
</evidence>
<dbReference type="AlphaFoldDB" id="A0A3Q3IMF0"/>
<evidence type="ECO:0000256" key="4">
    <source>
        <dbReference type="ARBA" id="ARBA00022692"/>
    </source>
</evidence>
<dbReference type="GO" id="GO:0099106">
    <property type="term" value="F:ion channel regulator activity"/>
    <property type="evidence" value="ECO:0007669"/>
    <property type="project" value="InterPro"/>
</dbReference>
<dbReference type="STRING" id="43700.ENSMALP00000006088"/>
<keyword evidence="7" id="KW-1133">Transmembrane helix</keyword>
<comment type="similarity">
    <text evidence="2 7">Belongs to the FXYD family.</text>
</comment>
<reference evidence="8" key="2">
    <citation type="submission" date="2025-09" db="UniProtKB">
        <authorList>
            <consortium name="Ensembl"/>
        </authorList>
    </citation>
    <scope>IDENTIFICATION</scope>
</reference>
<keyword evidence="5 7" id="KW-0406">Ion transport</keyword>
<proteinExistence type="inferred from homology"/>
<feature type="chain" id="PRO_5018382254" description="FXYD domain-containing ion transport regulator" evidence="7">
    <location>
        <begin position="18"/>
        <end position="62"/>
    </location>
</feature>
<feature type="transmembrane region" description="Helical" evidence="7">
    <location>
        <begin position="27"/>
        <end position="44"/>
    </location>
</feature>
<evidence type="ECO:0000256" key="6">
    <source>
        <dbReference type="ARBA" id="ARBA00023136"/>
    </source>
</evidence>
<dbReference type="Gene3D" id="1.20.5.780">
    <property type="entry name" value="Single helix bin"/>
    <property type="match status" value="1"/>
</dbReference>
<evidence type="ECO:0000313" key="8">
    <source>
        <dbReference type="Ensembl" id="ENSMALP00000006088.1"/>
    </source>
</evidence>
<keyword evidence="6 7" id="KW-0472">Membrane</keyword>
<dbReference type="InterPro" id="IPR000272">
    <property type="entry name" value="Ion-transport_regulator_FXYD"/>
</dbReference>
<dbReference type="Pfam" id="PF02038">
    <property type="entry name" value="ATP1G1_PLM_MAT8"/>
    <property type="match status" value="1"/>
</dbReference>
<dbReference type="GO" id="GO:0006811">
    <property type="term" value="P:monoatomic ion transport"/>
    <property type="evidence" value="ECO:0007669"/>
    <property type="project" value="UniProtKB-KW"/>
</dbReference>
<evidence type="ECO:0000256" key="7">
    <source>
        <dbReference type="RuleBase" id="RU364131"/>
    </source>
</evidence>
<keyword evidence="3 7" id="KW-0813">Transport</keyword>
<sequence>MCHFLAVLFTLCVETEANYERLRIGGLVITGLLLVGGISVLLCNKTEDLYCIQRLLEHRIIV</sequence>
<reference evidence="8" key="1">
    <citation type="submission" date="2025-08" db="UniProtKB">
        <authorList>
            <consortium name="Ensembl"/>
        </authorList>
    </citation>
    <scope>IDENTIFICATION</scope>
</reference>
<organism evidence="8 9">
    <name type="scientific">Monopterus albus</name>
    <name type="common">Swamp eel</name>
    <dbReference type="NCBI Taxonomy" id="43700"/>
    <lineage>
        <taxon>Eukaryota</taxon>
        <taxon>Metazoa</taxon>
        <taxon>Chordata</taxon>
        <taxon>Craniata</taxon>
        <taxon>Vertebrata</taxon>
        <taxon>Euteleostomi</taxon>
        <taxon>Actinopterygii</taxon>
        <taxon>Neopterygii</taxon>
        <taxon>Teleostei</taxon>
        <taxon>Neoteleostei</taxon>
        <taxon>Acanthomorphata</taxon>
        <taxon>Anabantaria</taxon>
        <taxon>Synbranchiformes</taxon>
        <taxon>Synbranchidae</taxon>
        <taxon>Monopterus</taxon>
    </lineage>
</organism>
<accession>A0A3Q3IMF0</accession>
<dbReference type="GO" id="GO:0016020">
    <property type="term" value="C:membrane"/>
    <property type="evidence" value="ECO:0007669"/>
    <property type="project" value="UniProtKB-SubCell"/>
</dbReference>
<dbReference type="Proteomes" id="UP000261600">
    <property type="component" value="Unplaced"/>
</dbReference>
<keyword evidence="7" id="KW-0732">Signal</keyword>
<keyword evidence="4 7" id="KW-0812">Transmembrane</keyword>
<name>A0A3Q3IMF0_MONAL</name>
<dbReference type="GO" id="GO:0043269">
    <property type="term" value="P:regulation of monoatomic ion transport"/>
    <property type="evidence" value="ECO:0007669"/>
    <property type="project" value="InterPro"/>
</dbReference>
<protein>
    <recommendedName>
        <fullName evidence="7">FXYD domain-containing ion transport regulator</fullName>
    </recommendedName>
</protein>
<feature type="signal peptide" evidence="7">
    <location>
        <begin position="1"/>
        <end position="17"/>
    </location>
</feature>
<dbReference type="Ensembl" id="ENSMALT00000006221.1">
    <property type="protein sequence ID" value="ENSMALP00000006088.1"/>
    <property type="gene ID" value="ENSMALG00000004355.1"/>
</dbReference>
<evidence type="ECO:0000256" key="2">
    <source>
        <dbReference type="ARBA" id="ARBA00005948"/>
    </source>
</evidence>
<keyword evidence="9" id="KW-1185">Reference proteome</keyword>
<evidence type="ECO:0000256" key="5">
    <source>
        <dbReference type="ARBA" id="ARBA00023065"/>
    </source>
</evidence>
<evidence type="ECO:0000256" key="1">
    <source>
        <dbReference type="ARBA" id="ARBA00004167"/>
    </source>
</evidence>